<comment type="function">
    <text evidence="3">Required for maturation of urease via the functional incorporation of the urease nickel metallocenter.</text>
</comment>
<dbReference type="GO" id="GO:0016151">
    <property type="term" value="F:nickel cation binding"/>
    <property type="evidence" value="ECO:0007669"/>
    <property type="project" value="UniProtKB-UniRule"/>
</dbReference>
<dbReference type="EMBL" id="JAENIK010000011">
    <property type="protein sequence ID" value="MBK1816311.1"/>
    <property type="molecule type" value="Genomic_DNA"/>
</dbReference>
<proteinExistence type="inferred from homology"/>
<dbReference type="GO" id="GO:0005737">
    <property type="term" value="C:cytoplasm"/>
    <property type="evidence" value="ECO:0007669"/>
    <property type="project" value="UniProtKB-SubCell"/>
</dbReference>
<comment type="caution">
    <text evidence="4">The sequence shown here is derived from an EMBL/GenBank/DDBJ whole genome shotgun (WGS) entry which is preliminary data.</text>
</comment>
<keyword evidence="3" id="KW-0963">Cytoplasm</keyword>
<organism evidence="4 5">
    <name type="scientific">Luteolibacter yonseiensis</name>
    <dbReference type="NCBI Taxonomy" id="1144680"/>
    <lineage>
        <taxon>Bacteria</taxon>
        <taxon>Pseudomonadati</taxon>
        <taxon>Verrucomicrobiota</taxon>
        <taxon>Verrucomicrobiia</taxon>
        <taxon>Verrucomicrobiales</taxon>
        <taxon>Verrucomicrobiaceae</taxon>
        <taxon>Luteolibacter</taxon>
    </lineage>
</organism>
<keyword evidence="2 3" id="KW-0143">Chaperone</keyword>
<dbReference type="Pfam" id="PF01774">
    <property type="entry name" value="UreD"/>
    <property type="match status" value="1"/>
</dbReference>
<evidence type="ECO:0000313" key="5">
    <source>
        <dbReference type="Proteomes" id="UP000600139"/>
    </source>
</evidence>
<accession>A0A934R3E3</accession>
<sequence>MSICSSNWSAGFIPREPADRHDESSYPGIHPALPVSGSALSGHLDLRCELRADGVPVIARQSFRAPIHLSKSHVDEGRLVQSIVNPTAGFFDGDRLEMNVEVGGGAKLVLSTPSASRVYRTRSGGSAVCVQHFRVEGNAMLEWIPEPFIPHAGASYVQRTRIDLEPSASLLYFDWISPGRVAMGEVFAYQRLRWELDLTLGGRLIARERYDLAPGNESLEALRVKFPAAHYLSVYAAGGMAENWPARELDALTGVGVYLGHGPLAGGVNVIRALCCDSLSARRLLETIRPLLYGAAGVKPPSLGRIFC</sequence>
<dbReference type="HAMAP" id="MF_01384">
    <property type="entry name" value="UreD"/>
    <property type="match status" value="1"/>
</dbReference>
<comment type="subunit">
    <text evidence="3">UreD, UreF and UreG form a complex that acts as a GTP-hydrolysis-dependent molecular chaperone, activating the urease apoprotein by helping to assemble the nickel containing metallocenter of UreC. The UreE protein probably delivers the nickel.</text>
</comment>
<keyword evidence="3" id="KW-0996">Nickel insertion</keyword>
<dbReference type="PANTHER" id="PTHR33643">
    <property type="entry name" value="UREASE ACCESSORY PROTEIN D"/>
    <property type="match status" value="1"/>
</dbReference>
<dbReference type="AlphaFoldDB" id="A0A934R3E3"/>
<keyword evidence="5" id="KW-1185">Reference proteome</keyword>
<dbReference type="PANTHER" id="PTHR33643:SF1">
    <property type="entry name" value="UREASE ACCESSORY PROTEIN D"/>
    <property type="match status" value="1"/>
</dbReference>
<evidence type="ECO:0000313" key="4">
    <source>
        <dbReference type="EMBL" id="MBK1816311.1"/>
    </source>
</evidence>
<gene>
    <name evidence="3" type="primary">ureD</name>
    <name evidence="4" type="ORF">JIN84_11860</name>
</gene>
<reference evidence="4" key="1">
    <citation type="submission" date="2021-01" db="EMBL/GenBank/DDBJ databases">
        <title>Modified the classification status of verrucomicrobia.</title>
        <authorList>
            <person name="Feng X."/>
        </authorList>
    </citation>
    <scope>NUCLEOTIDE SEQUENCE</scope>
    <source>
        <strain evidence="4">JCM 18052</strain>
    </source>
</reference>
<protein>
    <recommendedName>
        <fullName evidence="3">Urease accessory protein UreD</fullName>
    </recommendedName>
</protein>
<evidence type="ECO:0000256" key="3">
    <source>
        <dbReference type="HAMAP-Rule" id="MF_01384"/>
    </source>
</evidence>
<name>A0A934R3E3_9BACT</name>
<dbReference type="Proteomes" id="UP000600139">
    <property type="component" value="Unassembled WGS sequence"/>
</dbReference>
<comment type="similarity">
    <text evidence="1 3">Belongs to the UreD family.</text>
</comment>
<dbReference type="RefSeq" id="WP_200351254.1">
    <property type="nucleotide sequence ID" value="NZ_BAABHZ010000006.1"/>
</dbReference>
<dbReference type="InterPro" id="IPR002669">
    <property type="entry name" value="UreD"/>
</dbReference>
<comment type="subcellular location">
    <subcellularLocation>
        <location evidence="3">Cytoplasm</location>
    </subcellularLocation>
</comment>
<evidence type="ECO:0000256" key="1">
    <source>
        <dbReference type="ARBA" id="ARBA00007177"/>
    </source>
</evidence>
<evidence type="ECO:0000256" key="2">
    <source>
        <dbReference type="ARBA" id="ARBA00023186"/>
    </source>
</evidence>